<name>A0A1H6VXG9_9LACT</name>
<dbReference type="CDD" id="cd03817">
    <property type="entry name" value="GT4_UGDG-like"/>
    <property type="match status" value="1"/>
</dbReference>
<dbReference type="EMBL" id="FNYW01000072">
    <property type="protein sequence ID" value="SEJ07774.1"/>
    <property type="molecule type" value="Genomic_DNA"/>
</dbReference>
<dbReference type="PANTHER" id="PTHR45947:SF3">
    <property type="entry name" value="SULFOQUINOVOSYL TRANSFERASE SQD2"/>
    <property type="match status" value="1"/>
</dbReference>
<evidence type="ECO:0000259" key="2">
    <source>
        <dbReference type="Pfam" id="PF13439"/>
    </source>
</evidence>
<dbReference type="InterPro" id="IPR001296">
    <property type="entry name" value="Glyco_trans_1"/>
</dbReference>
<dbReference type="Gene3D" id="3.40.50.2000">
    <property type="entry name" value="Glycogen Phosphorylase B"/>
    <property type="match status" value="2"/>
</dbReference>
<accession>A0A1H6VXG9</accession>
<protein>
    <submittedName>
        <fullName evidence="3">1,2-diacylglycerol 3-alpha-glucosyltransferase</fullName>
    </submittedName>
</protein>
<reference evidence="4" key="1">
    <citation type="submission" date="2016-10" db="EMBL/GenBank/DDBJ databases">
        <authorList>
            <person name="Varghese N."/>
            <person name="Submissions S."/>
        </authorList>
    </citation>
    <scope>NUCLEOTIDE SEQUENCE [LARGE SCALE GENOMIC DNA]</scope>
    <source>
        <strain evidence="4">DSM 25751</strain>
    </source>
</reference>
<proteinExistence type="predicted"/>
<dbReference type="GO" id="GO:0016758">
    <property type="term" value="F:hexosyltransferase activity"/>
    <property type="evidence" value="ECO:0007669"/>
    <property type="project" value="TreeGrafter"/>
</dbReference>
<dbReference type="InterPro" id="IPR050194">
    <property type="entry name" value="Glycosyltransferase_grp1"/>
</dbReference>
<dbReference type="AlphaFoldDB" id="A0A1H6VXG9"/>
<dbReference type="SUPFAM" id="SSF53756">
    <property type="entry name" value="UDP-Glycosyltransferase/glycogen phosphorylase"/>
    <property type="match status" value="1"/>
</dbReference>
<dbReference type="Proteomes" id="UP000198564">
    <property type="component" value="Unassembled WGS sequence"/>
</dbReference>
<feature type="domain" description="Glycosyl transferase family 1" evidence="1">
    <location>
        <begin position="193"/>
        <end position="356"/>
    </location>
</feature>
<evidence type="ECO:0000313" key="3">
    <source>
        <dbReference type="EMBL" id="SEJ07774.1"/>
    </source>
</evidence>
<organism evidence="3 4">
    <name type="scientific">Alkalibacterium gilvum</name>
    <dbReference type="NCBI Taxonomy" id="1130080"/>
    <lineage>
        <taxon>Bacteria</taxon>
        <taxon>Bacillati</taxon>
        <taxon>Bacillota</taxon>
        <taxon>Bacilli</taxon>
        <taxon>Lactobacillales</taxon>
        <taxon>Carnobacteriaceae</taxon>
        <taxon>Alkalibacterium</taxon>
    </lineage>
</organism>
<keyword evidence="4" id="KW-1185">Reference proteome</keyword>
<dbReference type="Pfam" id="PF13439">
    <property type="entry name" value="Glyco_transf_4"/>
    <property type="match status" value="1"/>
</dbReference>
<keyword evidence="3" id="KW-0808">Transferase</keyword>
<dbReference type="RefSeq" id="WP_091636808.1">
    <property type="nucleotide sequence ID" value="NZ_FNYW01000072.1"/>
</dbReference>
<dbReference type="InterPro" id="IPR028098">
    <property type="entry name" value="Glyco_trans_4-like_N"/>
</dbReference>
<dbReference type="OrthoDB" id="9802525at2"/>
<dbReference type="Pfam" id="PF00534">
    <property type="entry name" value="Glycos_transf_1"/>
    <property type="match status" value="1"/>
</dbReference>
<evidence type="ECO:0000313" key="4">
    <source>
        <dbReference type="Proteomes" id="UP000198564"/>
    </source>
</evidence>
<gene>
    <name evidence="3" type="ORF">SAMN04488113_1723</name>
</gene>
<feature type="domain" description="Glycosyltransferase subfamily 4-like N-terminal" evidence="2">
    <location>
        <begin position="14"/>
        <end position="183"/>
    </location>
</feature>
<dbReference type="STRING" id="1130080.SAMN04488113_1723"/>
<sequence>MRILLTTDLYKPAINGAVTSTVSLKKSLEDLGHEVRVLTLADNGYINKTEHIYAVSSVNANKIYPGARVTLFSDRAIMHNIMDWRPNLIHTQSEFSTFRMAKKIAHYLDIPIVHTYHTIYEDYTHYFSPSKITGRKIVSLLTKRVLSDVEAVIAPTQKVDNILENYGVTQPISVIPTGIQLERFQNPISSEERQAIRAEYGIPEDTFLLISLGRLGKEKNIEEILSFLSFIKQKVHFLIVGDGPNRENLINKVDKLGLNDYVHFAGMVSPLEVAKYYQVSDLFVCSSTSETQGLTYIEALASGIPALCRADESIENVIINGQNGYQYHHFKDFEAGLYALMLNKDLYTKMANESTKFVAQFYSSQAFGRQVEMVYEQAMESYHNQQLLEMQK</sequence>
<evidence type="ECO:0000259" key="1">
    <source>
        <dbReference type="Pfam" id="PF00534"/>
    </source>
</evidence>
<dbReference type="PANTHER" id="PTHR45947">
    <property type="entry name" value="SULFOQUINOVOSYL TRANSFERASE SQD2"/>
    <property type="match status" value="1"/>
</dbReference>